<evidence type="ECO:0000313" key="3">
    <source>
        <dbReference type="Proteomes" id="UP000054399"/>
    </source>
</evidence>
<dbReference type="RefSeq" id="XP_066616704.1">
    <property type="nucleotide sequence ID" value="XM_066754803.1"/>
</dbReference>
<organism evidence="2 3">
    <name type="scientific">Cryptococcus tetragattii IND107</name>
    <dbReference type="NCBI Taxonomy" id="1296105"/>
    <lineage>
        <taxon>Eukaryota</taxon>
        <taxon>Fungi</taxon>
        <taxon>Dikarya</taxon>
        <taxon>Basidiomycota</taxon>
        <taxon>Agaricomycotina</taxon>
        <taxon>Tremellomycetes</taxon>
        <taxon>Tremellales</taxon>
        <taxon>Cryptococcaceae</taxon>
        <taxon>Cryptococcus</taxon>
        <taxon>Cryptococcus gattii species complex</taxon>
    </lineage>
</organism>
<dbReference type="Proteomes" id="UP000054399">
    <property type="component" value="Unassembled WGS sequence"/>
</dbReference>
<dbReference type="EMBL" id="ATAM02000001">
    <property type="protein sequence ID" value="KAL0255427.1"/>
    <property type="molecule type" value="Genomic_DNA"/>
</dbReference>
<protein>
    <submittedName>
        <fullName evidence="2">Uncharacterized protein</fullName>
    </submittedName>
</protein>
<dbReference type="GeneID" id="91987089"/>
<keyword evidence="3" id="KW-1185">Reference proteome</keyword>
<name>A0ABR3C496_9TREE</name>
<proteinExistence type="predicted"/>
<accession>A0ABR3C496</accession>
<evidence type="ECO:0000313" key="2">
    <source>
        <dbReference type="EMBL" id="KAL0255427.1"/>
    </source>
</evidence>
<feature type="region of interest" description="Disordered" evidence="1">
    <location>
        <begin position="391"/>
        <end position="421"/>
    </location>
</feature>
<reference evidence="2 3" key="2">
    <citation type="submission" date="2024-01" db="EMBL/GenBank/DDBJ databases">
        <title>Comparative genomics of Cryptococcus and Kwoniella reveals pathogenesis evolution and contrasting modes of karyotype evolution via chromosome fusion or intercentromeric recombination.</title>
        <authorList>
            <person name="Coelho M.A."/>
            <person name="David-Palma M."/>
            <person name="Shea T."/>
            <person name="Bowers K."/>
            <person name="Mcginley-Smith S."/>
            <person name="Mohammad A.W."/>
            <person name="Gnirke A."/>
            <person name="Yurkov A.M."/>
            <person name="Nowrousian M."/>
            <person name="Sun S."/>
            <person name="Cuomo C.A."/>
            <person name="Heitman J."/>
        </authorList>
    </citation>
    <scope>NUCLEOTIDE SEQUENCE [LARGE SCALE GENOMIC DNA]</scope>
    <source>
        <strain evidence="2 3">IND107</strain>
    </source>
</reference>
<sequence>MNFGAPIDSAAMYVEDNVVAVTYAVDHPPCYTISYNSTLKLAHRIYFYCLVPPLGTPQQPDGVFQPPIPHPEAKLPYVEVLVLAMRHMYHIELQLGPGDRVGLLLVSADTTRQNFVAFWDWRGDVSVGNFSPITDVPVCEDFRFLGPFIISSAMRDLVKKPEDELMVLHNRELNSSKFGHHASRLSAFTSWRSKPVSAYDDNNYDFEDGIFQGISEAVPPPLESVCSIDTYAPLPTERGTWPFKLTYSTSIGPGPEIGEACTWGWEEIPFCMPLVSLQLHTLNTTPLGVYETPLDSIMDSLVVDTDFHPIRLAFDSFSVDPALLQGERLGIIPFTMSGDTIGGLDATDVVRCIDIKLLALGAKLNKKTWRDQLLEAFELFLRSGRDDGWKIEEDEPNGYESKQSRSKRISRQPTITKQTKTNHKCEKPYVVPWKFWDSGVCLRFNHRNIVMACGPRALMVEPVPDAKPLVKKQDGQLLRRFWMSLHDPLDAHSMITLNIPVEPWGASNIHISLSIKVPCLIHSHRRLAPLKTASNSKLMYKEVRAKILLDQKRQYRSSAFDGKMIVVGVKSSAHIYILRRNWRDKPFVRV</sequence>
<gene>
    <name evidence="2" type="ORF">I308_100231</name>
</gene>
<reference evidence="3" key="1">
    <citation type="submission" date="2015-01" db="EMBL/GenBank/DDBJ databases">
        <title>The Genome Sequence of Cryptococcus gattii MMRL2647.</title>
        <authorList>
            <consortium name="The Broad Institute Genomics Platform"/>
            <person name="Cuomo C."/>
            <person name="Litvintseva A."/>
            <person name="Chen Y."/>
            <person name="Heitman J."/>
            <person name="Sun S."/>
            <person name="Springer D."/>
            <person name="Dromer F."/>
            <person name="Young S."/>
            <person name="Zeng Q."/>
            <person name="Gargeya S."/>
            <person name="Abouelleil A."/>
            <person name="Alvarado L."/>
            <person name="Chapman S.B."/>
            <person name="Gainer-Dewar J."/>
            <person name="Goldberg J."/>
            <person name="Griggs A."/>
            <person name="Gujja S."/>
            <person name="Hansen M."/>
            <person name="Howarth C."/>
            <person name="Imamovic A."/>
            <person name="Larimer J."/>
            <person name="Murphy C."/>
            <person name="Naylor J."/>
            <person name="Pearson M."/>
            <person name="Priest M."/>
            <person name="Roberts A."/>
            <person name="Saif S."/>
            <person name="Shea T."/>
            <person name="Sykes S."/>
            <person name="Wortman J."/>
            <person name="Nusbaum C."/>
            <person name="Birren B."/>
        </authorList>
    </citation>
    <scope>NUCLEOTIDE SEQUENCE [LARGE SCALE GENOMIC DNA]</scope>
    <source>
        <strain evidence="3">IND107</strain>
    </source>
</reference>
<evidence type="ECO:0000256" key="1">
    <source>
        <dbReference type="SAM" id="MobiDB-lite"/>
    </source>
</evidence>
<comment type="caution">
    <text evidence="2">The sequence shown here is derived from an EMBL/GenBank/DDBJ whole genome shotgun (WGS) entry which is preliminary data.</text>
</comment>